<organism evidence="2 3">
    <name type="scientific">Rubrivivax gelatinosus</name>
    <name type="common">Rhodocyclus gelatinosus</name>
    <name type="synonym">Rhodopseudomonas gelatinosa</name>
    <dbReference type="NCBI Taxonomy" id="28068"/>
    <lineage>
        <taxon>Bacteria</taxon>
        <taxon>Pseudomonadati</taxon>
        <taxon>Pseudomonadota</taxon>
        <taxon>Betaproteobacteria</taxon>
        <taxon>Burkholderiales</taxon>
        <taxon>Sphaerotilaceae</taxon>
        <taxon>Rubrivivax</taxon>
    </lineage>
</organism>
<feature type="transmembrane region" description="Helical" evidence="1">
    <location>
        <begin position="50"/>
        <end position="72"/>
    </location>
</feature>
<comment type="caution">
    <text evidence="2">The sequence shown here is derived from an EMBL/GenBank/DDBJ whole genome shotgun (WGS) entry which is preliminary data.</text>
</comment>
<keyword evidence="1" id="KW-0472">Membrane</keyword>
<proteinExistence type="predicted"/>
<accession>A0A4R2MA44</accession>
<feature type="transmembrane region" description="Helical" evidence="1">
    <location>
        <begin position="12"/>
        <end position="30"/>
    </location>
</feature>
<evidence type="ECO:0008006" key="4">
    <source>
        <dbReference type="Google" id="ProtNLM"/>
    </source>
</evidence>
<gene>
    <name evidence="2" type="ORF">EV684_105268</name>
</gene>
<dbReference type="RefSeq" id="WP_132646820.1">
    <property type="nucleotide sequence ID" value="NZ_CP181387.1"/>
</dbReference>
<dbReference type="Proteomes" id="UP000295106">
    <property type="component" value="Unassembled WGS sequence"/>
</dbReference>
<protein>
    <recommendedName>
        <fullName evidence="4">Transmembrane protein</fullName>
    </recommendedName>
</protein>
<dbReference type="EMBL" id="SLXD01000005">
    <property type="protein sequence ID" value="TCP03101.1"/>
    <property type="molecule type" value="Genomic_DNA"/>
</dbReference>
<dbReference type="AlphaFoldDB" id="A0A4R2MA44"/>
<keyword evidence="1" id="KW-1133">Transmembrane helix</keyword>
<reference evidence="2 3" key="1">
    <citation type="submission" date="2019-03" db="EMBL/GenBank/DDBJ databases">
        <title>Genomic Encyclopedia of Type Strains, Phase IV (KMG-IV): sequencing the most valuable type-strain genomes for metagenomic binning, comparative biology and taxonomic classification.</title>
        <authorList>
            <person name="Goeker M."/>
        </authorList>
    </citation>
    <scope>NUCLEOTIDE SEQUENCE [LARGE SCALE GENOMIC DNA]</scope>
    <source>
        <strain evidence="2 3">DSM 1709</strain>
    </source>
</reference>
<evidence type="ECO:0000313" key="3">
    <source>
        <dbReference type="Proteomes" id="UP000295106"/>
    </source>
</evidence>
<name>A0A4R2MA44_RUBGE</name>
<evidence type="ECO:0000256" key="1">
    <source>
        <dbReference type="SAM" id="Phobius"/>
    </source>
</evidence>
<sequence>MRRRARDWSAVLWPAFLAAVLLELALFALLDPASLRWMGEPVLESDPVAVYTLAFFAFWAACAGAAGVTLLLSRSEREINSRSFRG</sequence>
<evidence type="ECO:0000313" key="2">
    <source>
        <dbReference type="EMBL" id="TCP03101.1"/>
    </source>
</evidence>
<keyword evidence="1" id="KW-0812">Transmembrane</keyword>